<dbReference type="AlphaFoldDB" id="A0A6G0WIT8"/>
<keyword evidence="2" id="KW-0732">Signal</keyword>
<evidence type="ECO:0000313" key="4">
    <source>
        <dbReference type="Proteomes" id="UP000481153"/>
    </source>
</evidence>
<accession>A0A6G0WIT8</accession>
<dbReference type="VEuPathDB" id="FungiDB:AeMF1_005818"/>
<feature type="compositionally biased region" description="Low complexity" evidence="1">
    <location>
        <begin position="129"/>
        <end position="145"/>
    </location>
</feature>
<feature type="region of interest" description="Disordered" evidence="1">
    <location>
        <begin position="84"/>
        <end position="148"/>
    </location>
</feature>
<feature type="chain" id="PRO_5026053393" description="RxLR effector protein" evidence="2">
    <location>
        <begin position="17"/>
        <end position="312"/>
    </location>
</feature>
<name>A0A6G0WIT8_9STRA</name>
<reference evidence="3 4" key="1">
    <citation type="submission" date="2019-07" db="EMBL/GenBank/DDBJ databases">
        <title>Genomics analysis of Aphanomyces spp. identifies a new class of oomycete effector associated with host adaptation.</title>
        <authorList>
            <person name="Gaulin E."/>
        </authorList>
    </citation>
    <scope>NUCLEOTIDE SEQUENCE [LARGE SCALE GENOMIC DNA]</scope>
    <source>
        <strain evidence="3 4">ATCC 201684</strain>
    </source>
</reference>
<feature type="signal peptide" evidence="2">
    <location>
        <begin position="1"/>
        <end position="16"/>
    </location>
</feature>
<comment type="caution">
    <text evidence="3">The sequence shown here is derived from an EMBL/GenBank/DDBJ whole genome shotgun (WGS) entry which is preliminary data.</text>
</comment>
<dbReference type="EMBL" id="VJMJ01000200">
    <property type="protein sequence ID" value="KAF0727155.1"/>
    <property type="molecule type" value="Genomic_DNA"/>
</dbReference>
<dbReference type="Proteomes" id="UP000481153">
    <property type="component" value="Unassembled WGS sequence"/>
</dbReference>
<evidence type="ECO:0000313" key="3">
    <source>
        <dbReference type="EMBL" id="KAF0727155.1"/>
    </source>
</evidence>
<organism evidence="3 4">
    <name type="scientific">Aphanomyces euteiches</name>
    <dbReference type="NCBI Taxonomy" id="100861"/>
    <lineage>
        <taxon>Eukaryota</taxon>
        <taxon>Sar</taxon>
        <taxon>Stramenopiles</taxon>
        <taxon>Oomycota</taxon>
        <taxon>Saprolegniomycetes</taxon>
        <taxon>Saprolegniales</taxon>
        <taxon>Verrucalvaceae</taxon>
        <taxon>Aphanomyces</taxon>
    </lineage>
</organism>
<proteinExistence type="predicted"/>
<gene>
    <name evidence="3" type="ORF">Ae201684_014686</name>
</gene>
<evidence type="ECO:0000256" key="2">
    <source>
        <dbReference type="SAM" id="SignalP"/>
    </source>
</evidence>
<protein>
    <recommendedName>
        <fullName evidence="5">RxLR effector protein</fullName>
    </recommendedName>
</protein>
<evidence type="ECO:0008006" key="5">
    <source>
        <dbReference type="Google" id="ProtNLM"/>
    </source>
</evidence>
<keyword evidence="4" id="KW-1185">Reference proteome</keyword>
<sequence length="312" mass="32702">MRLALAVLSVASLVLAHGHLQDTPVGRILSEDASKDSERSLLSAVAKTLGMAPIAPLSRQAAGPLAARSTASFRSSSNLGWRNHIGEVEPVPKRPGLKPMSGTRFEPTETSYGSEVEPVRKRPGLKPMSGTRSSQSKSSTKFRSGAATWGSPSFTHGVDERSKMGVAQKPLFKAKYGGANPVGAQWPGDKMVGGKRSGASRGGGSKAVDNPPGIRRPHVNRAGPTGAQRPPYTRGGIPHHGAGMPGFNTARTIPYDPTRPTQHGKRAATKPTGASQGGGPTTDSPQRGGKTNGIDISRFYPKPQAKVTLIRS</sequence>
<evidence type="ECO:0000256" key="1">
    <source>
        <dbReference type="SAM" id="MobiDB-lite"/>
    </source>
</evidence>
<feature type="region of interest" description="Disordered" evidence="1">
    <location>
        <begin position="176"/>
        <end position="312"/>
    </location>
</feature>